<dbReference type="Gene3D" id="2.60.120.460">
    <property type="entry name" value="YjbQ-like"/>
    <property type="match status" value="1"/>
</dbReference>
<dbReference type="PIRSF" id="PIRSF004681">
    <property type="entry name" value="UCP004681"/>
    <property type="match status" value="1"/>
</dbReference>
<sequence length="133" mass="14922">MKEIRVSTRERNTMVEITDRVEEAVRRTGVREGIVVVQSLHTTAALTVNENADPDVVHDVVRKMDDVVPATEPYYRHAEGNSDSHVKTSLFGPSLTLIVRDGRPLLGRWQGIYLCEWDGPRERTVAVQVIGSV</sequence>
<protein>
    <submittedName>
        <fullName evidence="2">UPF0047 protein Bsu YugU</fullName>
    </submittedName>
</protein>
<reference evidence="2" key="1">
    <citation type="submission" date="2020-02" db="EMBL/GenBank/DDBJ databases">
        <authorList>
            <person name="Meier V. D."/>
        </authorList>
    </citation>
    <scope>NUCLEOTIDE SEQUENCE</scope>
    <source>
        <strain evidence="2">AVDCRST_MAG68</strain>
    </source>
</reference>
<dbReference type="Pfam" id="PF01894">
    <property type="entry name" value="YjbQ"/>
    <property type="match status" value="1"/>
</dbReference>
<evidence type="ECO:0000256" key="1">
    <source>
        <dbReference type="ARBA" id="ARBA00005534"/>
    </source>
</evidence>
<dbReference type="InterPro" id="IPR035917">
    <property type="entry name" value="YjbQ-like_sf"/>
</dbReference>
<dbReference type="EMBL" id="CADCTW010000080">
    <property type="protein sequence ID" value="CAA9313553.1"/>
    <property type="molecule type" value="Genomic_DNA"/>
</dbReference>
<dbReference type="InterPro" id="IPR001602">
    <property type="entry name" value="UPF0047_YjbQ-like"/>
</dbReference>
<evidence type="ECO:0000313" key="2">
    <source>
        <dbReference type="EMBL" id="CAA9313553.1"/>
    </source>
</evidence>
<accession>A0A6J4KS89</accession>
<dbReference type="SUPFAM" id="SSF111038">
    <property type="entry name" value="YjbQ-like"/>
    <property type="match status" value="1"/>
</dbReference>
<dbReference type="PANTHER" id="PTHR30615">
    <property type="entry name" value="UNCHARACTERIZED PROTEIN YJBQ-RELATED"/>
    <property type="match status" value="1"/>
</dbReference>
<organism evidence="2">
    <name type="scientific">uncultured Gemmatimonadota bacterium</name>
    <dbReference type="NCBI Taxonomy" id="203437"/>
    <lineage>
        <taxon>Bacteria</taxon>
        <taxon>Pseudomonadati</taxon>
        <taxon>Gemmatimonadota</taxon>
        <taxon>environmental samples</taxon>
    </lineage>
</organism>
<name>A0A6J4KS89_9BACT</name>
<proteinExistence type="inferred from homology"/>
<comment type="similarity">
    <text evidence="1">Belongs to the UPF0047 family.</text>
</comment>
<dbReference type="NCBIfam" id="TIGR00149">
    <property type="entry name" value="TIGR00149_YjbQ"/>
    <property type="match status" value="1"/>
</dbReference>
<dbReference type="PANTHER" id="PTHR30615:SF8">
    <property type="entry name" value="UPF0047 PROTEIN C4A8.02C"/>
    <property type="match status" value="1"/>
</dbReference>
<gene>
    <name evidence="2" type="ORF">AVDCRST_MAG68-1519</name>
</gene>
<dbReference type="AlphaFoldDB" id="A0A6J4KS89"/>